<dbReference type="InterPro" id="IPR007110">
    <property type="entry name" value="Ig-like_dom"/>
</dbReference>
<dbReference type="SMART" id="SM00409">
    <property type="entry name" value="IG"/>
    <property type="match status" value="2"/>
</dbReference>
<dbReference type="PANTHER" id="PTHR10075:SF14">
    <property type="entry name" value="CELL ADHESION MOLECULE DSCAM2-RELATED"/>
    <property type="match status" value="1"/>
</dbReference>
<evidence type="ECO:0000256" key="1">
    <source>
        <dbReference type="ARBA" id="ARBA00023319"/>
    </source>
</evidence>
<dbReference type="GeneID" id="103156223"/>
<dbReference type="Pfam" id="PF07679">
    <property type="entry name" value="I-set"/>
    <property type="match status" value="1"/>
</dbReference>
<dbReference type="FunFam" id="2.60.40.10:FF:000023">
    <property type="entry name" value="receptor-type tyrosine-protein phosphatase delta isoform X2"/>
    <property type="match status" value="1"/>
</dbReference>
<proteinExistence type="predicted"/>
<feature type="domain" description="Ig-like" evidence="3">
    <location>
        <begin position="135"/>
        <end position="212"/>
    </location>
</feature>
<dbReference type="EMBL" id="AYCK01019060">
    <property type="status" value="NOT_ANNOTATED_CDS"/>
    <property type="molecule type" value="Genomic_DNA"/>
</dbReference>
<organism evidence="4 5">
    <name type="scientific">Poecilia formosa</name>
    <name type="common">Amazon molly</name>
    <name type="synonym">Limia formosa</name>
    <dbReference type="NCBI Taxonomy" id="48698"/>
    <lineage>
        <taxon>Eukaryota</taxon>
        <taxon>Metazoa</taxon>
        <taxon>Chordata</taxon>
        <taxon>Craniata</taxon>
        <taxon>Vertebrata</taxon>
        <taxon>Euteleostomi</taxon>
        <taxon>Actinopterygii</taxon>
        <taxon>Neopterygii</taxon>
        <taxon>Teleostei</taxon>
        <taxon>Neoteleostei</taxon>
        <taxon>Acanthomorphata</taxon>
        <taxon>Ovalentaria</taxon>
        <taxon>Atherinomorphae</taxon>
        <taxon>Cyprinodontiformes</taxon>
        <taxon>Poeciliidae</taxon>
        <taxon>Poeciliinae</taxon>
        <taxon>Poecilia</taxon>
    </lineage>
</organism>
<dbReference type="InterPro" id="IPR003599">
    <property type="entry name" value="Ig_sub"/>
</dbReference>
<evidence type="ECO:0000313" key="4">
    <source>
        <dbReference type="Ensembl" id="ENSPFOP00000027964.1"/>
    </source>
</evidence>
<evidence type="ECO:0000256" key="2">
    <source>
        <dbReference type="SAM" id="SignalP"/>
    </source>
</evidence>
<dbReference type="STRING" id="48698.ENSPFOP00000027964"/>
<keyword evidence="1" id="KW-0393">Immunoglobulin domain</keyword>
<sequence>MDLRGHGSPFHKVFLHFLLLTKFLLSSGTLSIPNFIKSPDDQTGIYGGVASFICQATGDPKPLITWMKKGKKVNSPRFEVKEFDDKSGSVLRIQPLRTNRDEAIYECTATNSAGEISAPAKLIVLEEDQIPAGFPNIDMGPQLKVVERTNTATMLCAASGNPDPEIFWFKDMLPVDISSSNGRIKQLRSGEVVFSTYSCTFSYCNLSKRGFSCSFDECLVILKCSVVRPTFLSTQLMVK</sequence>
<name>A0A096M973_POEFO</name>
<dbReference type="InterPro" id="IPR003598">
    <property type="entry name" value="Ig_sub2"/>
</dbReference>
<dbReference type="SMART" id="SM00408">
    <property type="entry name" value="IGc2"/>
    <property type="match status" value="2"/>
</dbReference>
<dbReference type="GeneTree" id="ENSGT00940000155060"/>
<dbReference type="RefSeq" id="XP_007578264.1">
    <property type="nucleotide sequence ID" value="XM_007578202.2"/>
</dbReference>
<keyword evidence="5" id="KW-1185">Reference proteome</keyword>
<dbReference type="PROSITE" id="PS50835">
    <property type="entry name" value="IG_LIKE"/>
    <property type="match status" value="2"/>
</dbReference>
<dbReference type="eggNOG" id="KOG4228">
    <property type="taxonomic scope" value="Eukaryota"/>
</dbReference>
<accession>A0A096M973</accession>
<evidence type="ECO:0000259" key="3">
    <source>
        <dbReference type="PROSITE" id="PS50835"/>
    </source>
</evidence>
<keyword evidence="2" id="KW-0732">Signal</keyword>
<dbReference type="InterPro" id="IPR013098">
    <property type="entry name" value="Ig_I-set"/>
</dbReference>
<dbReference type="KEGG" id="pfor:103156223"/>
<dbReference type="Gene3D" id="2.60.40.10">
    <property type="entry name" value="Immunoglobulins"/>
    <property type="match status" value="2"/>
</dbReference>
<protein>
    <submittedName>
        <fullName evidence="4">Receptor-type tyrosine-protein phosphatase F-like</fullName>
    </submittedName>
</protein>
<dbReference type="OMA" id="TITWFKI"/>
<dbReference type="InterPro" id="IPR036179">
    <property type="entry name" value="Ig-like_dom_sf"/>
</dbReference>
<reference evidence="4" key="2">
    <citation type="submission" date="2025-08" db="UniProtKB">
        <authorList>
            <consortium name="Ensembl"/>
        </authorList>
    </citation>
    <scope>IDENTIFICATION</scope>
</reference>
<dbReference type="CTD" id="140819"/>
<dbReference type="EMBL" id="AYCK01019062">
    <property type="status" value="NOT_ANNOTATED_CDS"/>
    <property type="molecule type" value="Genomic_DNA"/>
</dbReference>
<dbReference type="FunFam" id="2.60.40.10:FF:000015">
    <property type="entry name" value="receptor-type tyrosine-protein phosphatase delta isoform X2"/>
    <property type="match status" value="1"/>
</dbReference>
<dbReference type="SUPFAM" id="SSF48726">
    <property type="entry name" value="Immunoglobulin"/>
    <property type="match status" value="2"/>
</dbReference>
<reference evidence="4" key="3">
    <citation type="submission" date="2025-09" db="UniProtKB">
        <authorList>
            <consortium name="Ensembl"/>
        </authorList>
    </citation>
    <scope>IDENTIFICATION</scope>
</reference>
<reference evidence="5" key="1">
    <citation type="submission" date="2013-10" db="EMBL/GenBank/DDBJ databases">
        <authorList>
            <person name="Schartl M."/>
            <person name="Warren W."/>
        </authorList>
    </citation>
    <scope>NUCLEOTIDE SEQUENCE [LARGE SCALE GENOMIC DNA]</scope>
    <source>
        <strain evidence="5">female</strain>
    </source>
</reference>
<dbReference type="Ensembl" id="ENSPFOT00000031894.1">
    <property type="protein sequence ID" value="ENSPFOP00000027964.1"/>
    <property type="gene ID" value="ENSPFOG00000023627.1"/>
</dbReference>
<dbReference type="PANTHER" id="PTHR10075">
    <property type="entry name" value="BASIGIN RELATED"/>
    <property type="match status" value="1"/>
</dbReference>
<feature type="domain" description="Ig-like" evidence="3">
    <location>
        <begin position="33"/>
        <end position="123"/>
    </location>
</feature>
<dbReference type="EMBL" id="AYCK01019061">
    <property type="status" value="NOT_ANNOTATED_CDS"/>
    <property type="molecule type" value="Genomic_DNA"/>
</dbReference>
<feature type="chain" id="PRO_5001927757" evidence="2">
    <location>
        <begin position="32"/>
        <end position="239"/>
    </location>
</feature>
<feature type="signal peptide" evidence="2">
    <location>
        <begin position="1"/>
        <end position="31"/>
    </location>
</feature>
<dbReference type="InterPro" id="IPR013783">
    <property type="entry name" value="Ig-like_fold"/>
</dbReference>
<dbReference type="EMBL" id="AYCK01019059">
    <property type="status" value="NOT_ANNOTATED_CDS"/>
    <property type="molecule type" value="Genomic_DNA"/>
</dbReference>
<dbReference type="Proteomes" id="UP000028760">
    <property type="component" value="Unassembled WGS sequence"/>
</dbReference>
<evidence type="ECO:0000313" key="5">
    <source>
        <dbReference type="Proteomes" id="UP000028760"/>
    </source>
</evidence>
<dbReference type="AlphaFoldDB" id="A0A096M973"/>